<sequence>MLSPFNINHHNHVPPMPKPLRLASFTYSNAQPGGGYHAASGPGAGFVLPTPSGAARMQYPNQPPHIKATGSSSSGSGSAMSKSMSTPMPMSALGVRPSNLTKPEGIRTPSLSPSTVGRGR</sequence>
<name>A0A427YVC4_9TREE</name>
<reference evidence="2 3" key="1">
    <citation type="submission" date="2018-11" db="EMBL/GenBank/DDBJ databases">
        <title>Genome sequence of Saitozyma podzolica DSM 27192.</title>
        <authorList>
            <person name="Aliyu H."/>
            <person name="Gorte O."/>
            <person name="Ochsenreither K."/>
        </authorList>
    </citation>
    <scope>NUCLEOTIDE SEQUENCE [LARGE SCALE GENOMIC DNA]</scope>
    <source>
        <strain evidence="2 3">DSM 27192</strain>
    </source>
</reference>
<keyword evidence="3" id="KW-1185">Reference proteome</keyword>
<dbReference type="AlphaFoldDB" id="A0A427YVC4"/>
<protein>
    <submittedName>
        <fullName evidence="2">Uncharacterized protein</fullName>
    </submittedName>
</protein>
<accession>A0A427YVC4</accession>
<feature type="compositionally biased region" description="Low complexity" evidence="1">
    <location>
        <begin position="67"/>
        <end position="92"/>
    </location>
</feature>
<proteinExistence type="predicted"/>
<feature type="region of interest" description="Disordered" evidence="1">
    <location>
        <begin position="1"/>
        <end position="20"/>
    </location>
</feature>
<evidence type="ECO:0000313" key="2">
    <source>
        <dbReference type="EMBL" id="RSH95093.1"/>
    </source>
</evidence>
<feature type="region of interest" description="Disordered" evidence="1">
    <location>
        <begin position="26"/>
        <end position="120"/>
    </location>
</feature>
<dbReference type="Proteomes" id="UP000279259">
    <property type="component" value="Unassembled WGS sequence"/>
</dbReference>
<evidence type="ECO:0000256" key="1">
    <source>
        <dbReference type="SAM" id="MobiDB-lite"/>
    </source>
</evidence>
<dbReference type="EMBL" id="RSCD01000001">
    <property type="protein sequence ID" value="RSH95093.1"/>
    <property type="molecule type" value="Genomic_DNA"/>
</dbReference>
<gene>
    <name evidence="2" type="ORF">EHS25_000179</name>
</gene>
<organism evidence="2 3">
    <name type="scientific">Saitozyma podzolica</name>
    <dbReference type="NCBI Taxonomy" id="1890683"/>
    <lineage>
        <taxon>Eukaryota</taxon>
        <taxon>Fungi</taxon>
        <taxon>Dikarya</taxon>
        <taxon>Basidiomycota</taxon>
        <taxon>Agaricomycotina</taxon>
        <taxon>Tremellomycetes</taxon>
        <taxon>Tremellales</taxon>
        <taxon>Trimorphomycetaceae</taxon>
        <taxon>Saitozyma</taxon>
    </lineage>
</organism>
<evidence type="ECO:0000313" key="3">
    <source>
        <dbReference type="Proteomes" id="UP000279259"/>
    </source>
</evidence>
<comment type="caution">
    <text evidence="2">The sequence shown here is derived from an EMBL/GenBank/DDBJ whole genome shotgun (WGS) entry which is preliminary data.</text>
</comment>
<feature type="compositionally biased region" description="Polar residues" evidence="1">
    <location>
        <begin position="109"/>
        <end position="120"/>
    </location>
</feature>